<sequence>MSKIVELWNEEELPIKDGIYFANRESFSLSVQFYPNLLIEKGKKFDLVSFLNENPDYLTSIDITKKIKMNTGEICLLGEGSYGSEGFIAYMTSDEHLKWVMYFEKSNPFINAIELPNRFLEVESSANYKIIIDLKNPIMNINFRWSDYL</sequence>
<name>A0A2N9WQU5_9NEIS</name>
<dbReference type="AlphaFoldDB" id="A0A2N9WQU5"/>
<organism evidence="1 2">
    <name type="scientific">Snodgrassella alvi</name>
    <dbReference type="NCBI Taxonomy" id="1196083"/>
    <lineage>
        <taxon>Bacteria</taxon>
        <taxon>Pseudomonadati</taxon>
        <taxon>Pseudomonadota</taxon>
        <taxon>Betaproteobacteria</taxon>
        <taxon>Neisseriales</taxon>
        <taxon>Neisseriaceae</taxon>
        <taxon>Snodgrassella</taxon>
    </lineage>
</organism>
<proteinExistence type="predicted"/>
<comment type="caution">
    <text evidence="1">The sequence shown here is derived from an EMBL/GenBank/DDBJ whole genome shotgun (WGS) entry which is preliminary data.</text>
</comment>
<dbReference type="EMBL" id="MDVB01000118">
    <property type="protein sequence ID" value="PIT12234.1"/>
    <property type="molecule type" value="Genomic_DNA"/>
</dbReference>
<reference evidence="1 2" key="1">
    <citation type="journal article" date="2017" name="MBio">
        <title>Type VI secretion-mediated competition in the bee gut microbiome.</title>
        <authorList>
            <person name="Steele M.I."/>
            <person name="Kwong W.K."/>
            <person name="Powell J.E."/>
            <person name="Whiteley M."/>
            <person name="Moran N.A."/>
        </authorList>
    </citation>
    <scope>NUCLEOTIDE SEQUENCE [LARGE SCALE GENOMIC DNA]</scope>
    <source>
        <strain evidence="1 2">App2-2</strain>
    </source>
</reference>
<evidence type="ECO:0000313" key="2">
    <source>
        <dbReference type="Proteomes" id="UP000231293"/>
    </source>
</evidence>
<gene>
    <name evidence="1" type="ORF">BGI32_09625</name>
</gene>
<dbReference type="RefSeq" id="WP_100090433.1">
    <property type="nucleotide sequence ID" value="NZ_MDVB01000118.1"/>
</dbReference>
<accession>A0A2N9WQU5</accession>
<dbReference type="Proteomes" id="UP000231293">
    <property type="component" value="Unassembled WGS sequence"/>
</dbReference>
<protein>
    <submittedName>
        <fullName evidence="1">Uncharacterized protein</fullName>
    </submittedName>
</protein>
<evidence type="ECO:0000313" key="1">
    <source>
        <dbReference type="EMBL" id="PIT12234.1"/>
    </source>
</evidence>